<reference evidence="11 12" key="1">
    <citation type="submission" date="2020-08" db="EMBL/GenBank/DDBJ databases">
        <title>Bridging the membrane lipid divide: bacteria of the FCB group superphylum have the potential to synthesize archaeal ether lipids.</title>
        <authorList>
            <person name="Villanueva L."/>
            <person name="Von Meijenfeldt F.A.B."/>
            <person name="Westbye A.B."/>
            <person name="Yadav S."/>
            <person name="Hopmans E.C."/>
            <person name="Dutilh B.E."/>
            <person name="Sinninghe Damste J.S."/>
        </authorList>
    </citation>
    <scope>NUCLEOTIDE SEQUENCE [LARGE SCALE GENOMIC DNA]</scope>
    <source>
        <strain evidence="11">NIOZ-UU27</strain>
    </source>
</reference>
<evidence type="ECO:0000313" key="11">
    <source>
        <dbReference type="EMBL" id="MBC8176855.1"/>
    </source>
</evidence>
<evidence type="ECO:0000259" key="10">
    <source>
        <dbReference type="Pfam" id="PF04290"/>
    </source>
</evidence>
<protein>
    <submittedName>
        <fullName evidence="11">TRAP transporter small permease subunit</fullName>
    </submittedName>
</protein>
<organism evidence="11 12">
    <name type="scientific">Candidatus Desulfacyla euxinica</name>
    <dbReference type="NCBI Taxonomy" id="2841693"/>
    <lineage>
        <taxon>Bacteria</taxon>
        <taxon>Deltaproteobacteria</taxon>
        <taxon>Candidatus Desulfacyla</taxon>
    </lineage>
</organism>
<evidence type="ECO:0000256" key="1">
    <source>
        <dbReference type="ARBA" id="ARBA00004429"/>
    </source>
</evidence>
<feature type="transmembrane region" description="Helical" evidence="9">
    <location>
        <begin position="53"/>
        <end position="71"/>
    </location>
</feature>
<feature type="transmembrane region" description="Helical" evidence="9">
    <location>
        <begin position="91"/>
        <end position="114"/>
    </location>
</feature>
<dbReference type="GO" id="GO:0005886">
    <property type="term" value="C:plasma membrane"/>
    <property type="evidence" value="ECO:0007669"/>
    <property type="project" value="UniProtKB-SubCell"/>
</dbReference>
<evidence type="ECO:0000256" key="5">
    <source>
        <dbReference type="ARBA" id="ARBA00022692"/>
    </source>
</evidence>
<dbReference type="PANTHER" id="PTHR35011:SF4">
    <property type="entry name" value="SLL1102 PROTEIN"/>
    <property type="match status" value="1"/>
</dbReference>
<dbReference type="InterPro" id="IPR055348">
    <property type="entry name" value="DctQ"/>
</dbReference>
<keyword evidence="3" id="KW-1003">Cell membrane</keyword>
<keyword evidence="7 9" id="KW-0472">Membrane</keyword>
<dbReference type="Pfam" id="PF04290">
    <property type="entry name" value="DctQ"/>
    <property type="match status" value="1"/>
</dbReference>
<name>A0A8J6T2J2_9DELT</name>
<comment type="caution">
    <text evidence="11">The sequence shown here is derived from an EMBL/GenBank/DDBJ whole genome shotgun (WGS) entry which is preliminary data.</text>
</comment>
<evidence type="ECO:0000256" key="3">
    <source>
        <dbReference type="ARBA" id="ARBA00022475"/>
    </source>
</evidence>
<evidence type="ECO:0000256" key="8">
    <source>
        <dbReference type="ARBA" id="ARBA00038436"/>
    </source>
</evidence>
<feature type="domain" description="Tripartite ATP-independent periplasmic transporters DctQ component" evidence="10">
    <location>
        <begin position="29"/>
        <end position="160"/>
    </location>
</feature>
<comment type="subcellular location">
    <subcellularLocation>
        <location evidence="1">Cell inner membrane</location>
        <topology evidence="1">Multi-pass membrane protein</topology>
    </subcellularLocation>
</comment>
<gene>
    <name evidence="11" type="ORF">H8E19_05575</name>
</gene>
<keyword evidence="6 9" id="KW-1133">Transmembrane helix</keyword>
<evidence type="ECO:0000256" key="2">
    <source>
        <dbReference type="ARBA" id="ARBA00022448"/>
    </source>
</evidence>
<accession>A0A8J6T2J2</accession>
<evidence type="ECO:0000256" key="7">
    <source>
        <dbReference type="ARBA" id="ARBA00023136"/>
    </source>
</evidence>
<dbReference type="Proteomes" id="UP000650524">
    <property type="component" value="Unassembled WGS sequence"/>
</dbReference>
<keyword evidence="2" id="KW-0813">Transport</keyword>
<dbReference type="EMBL" id="JACNJD010000169">
    <property type="protein sequence ID" value="MBC8176855.1"/>
    <property type="molecule type" value="Genomic_DNA"/>
</dbReference>
<keyword evidence="5 9" id="KW-0812">Transmembrane</keyword>
<sequence length="171" mass="19893">MHVLKRIVQVLDNITLWLARLTWWLVIPLMAVLAYEVIVRKLFVAPTVWAMDISYMLTGILGMIGAVYALYRGGHIAIDFITDRWPLRTQAALNTVFYITCFFPGITIFLWFAWQFAYDSWLIKERALMGAWMAPIYPLKMVLVVAMAFLILQGISEFLKNLYVLFRGHRL</sequence>
<evidence type="ECO:0000256" key="6">
    <source>
        <dbReference type="ARBA" id="ARBA00022989"/>
    </source>
</evidence>
<proteinExistence type="inferred from homology"/>
<evidence type="ECO:0000256" key="9">
    <source>
        <dbReference type="SAM" id="Phobius"/>
    </source>
</evidence>
<evidence type="ECO:0000256" key="4">
    <source>
        <dbReference type="ARBA" id="ARBA00022519"/>
    </source>
</evidence>
<dbReference type="InterPro" id="IPR007387">
    <property type="entry name" value="TRAP_DctQ"/>
</dbReference>
<feature type="transmembrane region" description="Helical" evidence="9">
    <location>
        <begin position="21"/>
        <end position="38"/>
    </location>
</feature>
<evidence type="ECO:0000313" key="12">
    <source>
        <dbReference type="Proteomes" id="UP000650524"/>
    </source>
</evidence>
<dbReference type="PANTHER" id="PTHR35011">
    <property type="entry name" value="2,3-DIKETO-L-GULONATE TRAP TRANSPORTER SMALL PERMEASE PROTEIN YIAM"/>
    <property type="match status" value="1"/>
</dbReference>
<comment type="similarity">
    <text evidence="8">Belongs to the TRAP transporter small permease family.</text>
</comment>
<dbReference type="AlphaFoldDB" id="A0A8J6T2J2"/>
<keyword evidence="4" id="KW-0997">Cell inner membrane</keyword>
<feature type="transmembrane region" description="Helical" evidence="9">
    <location>
        <begin position="134"/>
        <end position="152"/>
    </location>
</feature>